<dbReference type="STRING" id="406818.XBJ1_1181"/>
<dbReference type="Proteomes" id="UP000002045">
    <property type="component" value="Chromosome"/>
</dbReference>
<name>D3V022_XENBS</name>
<dbReference type="EMBL" id="FN667741">
    <property type="protein sequence ID" value="CBJ80315.1"/>
    <property type="molecule type" value="Genomic_DNA"/>
</dbReference>
<evidence type="ECO:0000313" key="2">
    <source>
        <dbReference type="Proteomes" id="UP000002045"/>
    </source>
</evidence>
<accession>D3V022</accession>
<reference evidence="1" key="1">
    <citation type="journal article" date="2011" name="PLoS ONE">
        <title>The entomopathogenic bacterial endosymbionts xenorhabdus and photorhabdus: convergent lifestyles from divergent genomes.</title>
        <authorList>
            <person name="Chaston J.M."/>
            <person name="Suen G."/>
            <person name="Tucker S.L."/>
            <person name="Andersen A.W."/>
            <person name="Bhasin A."/>
            <person name="Bode E."/>
            <person name="Bode H.B."/>
            <person name="Brachmann A.O."/>
            <person name="Cowles C.E."/>
            <person name="Cowles K.N."/>
            <person name="Darby C."/>
            <person name="de Leon L."/>
            <person name="Drace K."/>
            <person name="Du Z."/>
            <person name="Givaudan A."/>
            <person name="Herbert Tran E.E."/>
            <person name="Jewell K.A."/>
            <person name="Knack J.J."/>
            <person name="Krasomil-Osterfeld K.C."/>
            <person name="Kukor R."/>
            <person name="Lanois A."/>
            <person name="Latreille P."/>
            <person name="Leimgruber N.K."/>
            <person name="Lipke C.M."/>
            <person name="Liu R."/>
            <person name="Lu X."/>
            <person name="Martens E.C."/>
            <person name="Marri P.R."/>
            <person name="Medigue C."/>
            <person name="Menard M.L."/>
            <person name="Miller N.M."/>
            <person name="Morales-Soto N."/>
            <person name="Norton S."/>
            <person name="Ogier J.C."/>
            <person name="Orchard S.S."/>
            <person name="Park D."/>
            <person name="Park Y."/>
            <person name="Qurollo B.A."/>
            <person name="Sugar D.R."/>
            <person name="Richards G.R."/>
            <person name="Rouy Z."/>
            <person name="Slominski B."/>
            <person name="Slominski K."/>
            <person name="Snyder H."/>
            <person name="Tjaden B.C."/>
            <person name="van der Hoeven R."/>
            <person name="Welch R.D."/>
            <person name="Wheeler C."/>
            <person name="Xiang B."/>
            <person name="Barbazuk B."/>
            <person name="Gaudriault S."/>
            <person name="Goodner B."/>
            <person name="Slater S.C."/>
            <person name="Forst S."/>
            <person name="Goldman B.S."/>
            <person name="Goodrich-Blair H."/>
        </authorList>
    </citation>
    <scope>NUCLEOTIDE SEQUENCE [LARGE SCALE GENOMIC DNA]</scope>
    <source>
        <strain evidence="1">SS-2004</strain>
    </source>
</reference>
<dbReference type="HOGENOM" id="CLU_2653664_0_0_6"/>
<dbReference type="AlphaFoldDB" id="D3V022"/>
<protein>
    <submittedName>
        <fullName evidence="1">Uncharacterized protein</fullName>
    </submittedName>
</protein>
<gene>
    <name evidence="1" type="ordered locus">XBJ1_1181</name>
</gene>
<organism evidence="1 2">
    <name type="scientific">Xenorhabdus bovienii (strain SS-2004)</name>
    <name type="common">Xenorhabdus nematophila subsp. bovienii</name>
    <dbReference type="NCBI Taxonomy" id="406818"/>
    <lineage>
        <taxon>Bacteria</taxon>
        <taxon>Pseudomonadati</taxon>
        <taxon>Pseudomonadota</taxon>
        <taxon>Gammaproteobacteria</taxon>
        <taxon>Enterobacterales</taxon>
        <taxon>Morganellaceae</taxon>
        <taxon>Xenorhabdus</taxon>
    </lineage>
</organism>
<evidence type="ECO:0000313" key="1">
    <source>
        <dbReference type="EMBL" id="CBJ80315.1"/>
    </source>
</evidence>
<dbReference type="KEGG" id="xbo:XBJ1_1181"/>
<sequence>MYRTATQVSRVSNELAGGFMYFANAQDAMDTGLFCQKLVFDYWSGDERCDFLDKLFVIKNWDELTPDEKNIVNQQQ</sequence>
<proteinExistence type="predicted"/>